<dbReference type="VEuPathDB" id="FungiDB:P170DRAFT_253793"/>
<keyword evidence="1" id="KW-1133">Transmembrane helix</keyword>
<keyword evidence="1" id="KW-0812">Transmembrane</keyword>
<name>A0A2I2FYZ8_9EURO</name>
<proteinExistence type="predicted"/>
<comment type="caution">
    <text evidence="2">The sequence shown here is derived from an EMBL/GenBank/DDBJ whole genome shotgun (WGS) entry which is preliminary data.</text>
</comment>
<accession>A0A2I2FYZ8</accession>
<organism evidence="2 3">
    <name type="scientific">Aspergillus steynii IBT 23096</name>
    <dbReference type="NCBI Taxonomy" id="1392250"/>
    <lineage>
        <taxon>Eukaryota</taxon>
        <taxon>Fungi</taxon>
        <taxon>Dikarya</taxon>
        <taxon>Ascomycota</taxon>
        <taxon>Pezizomycotina</taxon>
        <taxon>Eurotiomycetes</taxon>
        <taxon>Eurotiomycetidae</taxon>
        <taxon>Eurotiales</taxon>
        <taxon>Aspergillaceae</taxon>
        <taxon>Aspergillus</taxon>
        <taxon>Aspergillus subgen. Circumdati</taxon>
    </lineage>
</organism>
<dbReference type="AlphaFoldDB" id="A0A2I2FYZ8"/>
<keyword evidence="3" id="KW-1185">Reference proteome</keyword>
<feature type="transmembrane region" description="Helical" evidence="1">
    <location>
        <begin position="6"/>
        <end position="39"/>
    </location>
</feature>
<sequence length="52" mass="6345">MVCLFFWFSFFFCVCVCYCYCFCLVVWLLVFYCSFYLVILNGSSVERQFLNK</sequence>
<keyword evidence="1" id="KW-0472">Membrane</keyword>
<dbReference type="RefSeq" id="XP_024701162.1">
    <property type="nucleotide sequence ID" value="XM_024843038.1"/>
</dbReference>
<dbReference type="EMBL" id="MSFO01000007">
    <property type="protein sequence ID" value="PLB45860.1"/>
    <property type="molecule type" value="Genomic_DNA"/>
</dbReference>
<gene>
    <name evidence="2" type="ORF">P170DRAFT_253793</name>
</gene>
<reference evidence="2 3" key="1">
    <citation type="submission" date="2016-12" db="EMBL/GenBank/DDBJ databases">
        <title>The genomes of Aspergillus section Nigri reveals drivers in fungal speciation.</title>
        <authorList>
            <consortium name="DOE Joint Genome Institute"/>
            <person name="Vesth T.C."/>
            <person name="Nybo J."/>
            <person name="Theobald S."/>
            <person name="Brandl J."/>
            <person name="Frisvad J.C."/>
            <person name="Nielsen K.F."/>
            <person name="Lyhne E.K."/>
            <person name="Kogle M.E."/>
            <person name="Kuo A."/>
            <person name="Riley R."/>
            <person name="Clum A."/>
            <person name="Nolan M."/>
            <person name="Lipzen A."/>
            <person name="Salamov A."/>
            <person name="Henrissat B."/>
            <person name="Wiebenga A."/>
            <person name="De Vries R.P."/>
            <person name="Grigoriev I.V."/>
            <person name="Mortensen U.H."/>
            <person name="Andersen M.R."/>
            <person name="Baker S.E."/>
        </authorList>
    </citation>
    <scope>NUCLEOTIDE SEQUENCE [LARGE SCALE GENOMIC DNA]</scope>
    <source>
        <strain evidence="2 3">IBT 23096</strain>
    </source>
</reference>
<protein>
    <submittedName>
        <fullName evidence="2">Uncharacterized protein</fullName>
    </submittedName>
</protein>
<evidence type="ECO:0000313" key="3">
    <source>
        <dbReference type="Proteomes" id="UP000234275"/>
    </source>
</evidence>
<dbReference type="GeneID" id="36550737"/>
<evidence type="ECO:0000256" key="1">
    <source>
        <dbReference type="SAM" id="Phobius"/>
    </source>
</evidence>
<evidence type="ECO:0000313" key="2">
    <source>
        <dbReference type="EMBL" id="PLB45860.1"/>
    </source>
</evidence>
<dbReference type="Proteomes" id="UP000234275">
    <property type="component" value="Unassembled WGS sequence"/>
</dbReference>